<sequence length="461" mass="52402">MESLWLDDHGSNTSNISSNTLKALNKLQSEKFQRGLNKFIRAFDNNNSNATTNEIANKKKFGNLVISNPISFTHVSHVDPNFTFGVEKSFNSVDPNTLNNLLPITRQQKYEEEIQVFREIANKNSNNNNDDDDNDVDEINETQQTTLDPGLNKIQAFSSFRTSPTVNLPHSHSKSSSINYHHKRNSSCSTSLNISNESTFTKRTSYSDNSLISSTGSLKKYTLPCIPLNEVEVELEKDVIPDNEELIFSENDDEFVFKFKSIPSAPPPPIEILEPVERLKSIIQKFEDIEIASDSEDDETFTPLTKFDISSDLLNDNKSTNNHRCFNNRNSNNNNNNRNSIIQLFEDEKDSEYLMSLLEKSQVLLQDNFAIKRQSILNVILSEITEEPENDADDEIEDENEDNIINCVATTLDVVAEDRDEDEDQTCFIGKSPITSDFFSDIELSDVENENNIFADIDELF</sequence>
<feature type="compositionally biased region" description="Polar residues" evidence="1">
    <location>
        <begin position="163"/>
        <end position="179"/>
    </location>
</feature>
<comment type="caution">
    <text evidence="3">The sequence shown here is derived from an EMBL/GenBank/DDBJ whole genome shotgun (WGS) entry which is preliminary data.</text>
</comment>
<evidence type="ECO:0000313" key="4">
    <source>
        <dbReference type="Proteomes" id="UP001378960"/>
    </source>
</evidence>
<name>A0AAV5R1S0_PICKL</name>
<gene>
    <name evidence="3" type="ORF">DAPK24_018000</name>
</gene>
<dbReference type="EMBL" id="BTGB01000002">
    <property type="protein sequence ID" value="GMM45225.1"/>
    <property type="molecule type" value="Genomic_DNA"/>
</dbReference>
<dbReference type="InterPro" id="IPR000095">
    <property type="entry name" value="CRIB_dom"/>
</dbReference>
<dbReference type="AlphaFoldDB" id="A0AAV5R1S0"/>
<dbReference type="PROSITE" id="PS50108">
    <property type="entry name" value="CRIB"/>
    <property type="match status" value="1"/>
</dbReference>
<evidence type="ECO:0000313" key="3">
    <source>
        <dbReference type="EMBL" id="GMM45225.1"/>
    </source>
</evidence>
<reference evidence="3 4" key="1">
    <citation type="journal article" date="2023" name="Elife">
        <title>Identification of key yeast species and microbe-microbe interactions impacting larval growth of Drosophila in the wild.</title>
        <authorList>
            <person name="Mure A."/>
            <person name="Sugiura Y."/>
            <person name="Maeda R."/>
            <person name="Honda K."/>
            <person name="Sakurai N."/>
            <person name="Takahashi Y."/>
            <person name="Watada M."/>
            <person name="Katoh T."/>
            <person name="Gotoh A."/>
            <person name="Gotoh Y."/>
            <person name="Taniguchi I."/>
            <person name="Nakamura K."/>
            <person name="Hayashi T."/>
            <person name="Katayama T."/>
            <person name="Uemura T."/>
            <person name="Hattori Y."/>
        </authorList>
    </citation>
    <scope>NUCLEOTIDE SEQUENCE [LARGE SCALE GENOMIC DNA]</scope>
    <source>
        <strain evidence="3 4">PK-24</strain>
    </source>
</reference>
<protein>
    <recommendedName>
        <fullName evidence="2">CRIB domain-containing protein</fullName>
    </recommendedName>
</protein>
<evidence type="ECO:0000256" key="1">
    <source>
        <dbReference type="SAM" id="MobiDB-lite"/>
    </source>
</evidence>
<dbReference type="Proteomes" id="UP001378960">
    <property type="component" value="Unassembled WGS sequence"/>
</dbReference>
<feature type="region of interest" description="Disordered" evidence="1">
    <location>
        <begin position="163"/>
        <end position="188"/>
    </location>
</feature>
<organism evidence="3 4">
    <name type="scientific">Pichia kluyveri</name>
    <name type="common">Yeast</name>
    <dbReference type="NCBI Taxonomy" id="36015"/>
    <lineage>
        <taxon>Eukaryota</taxon>
        <taxon>Fungi</taxon>
        <taxon>Dikarya</taxon>
        <taxon>Ascomycota</taxon>
        <taxon>Saccharomycotina</taxon>
        <taxon>Pichiomycetes</taxon>
        <taxon>Pichiales</taxon>
        <taxon>Pichiaceae</taxon>
        <taxon>Pichia</taxon>
    </lineage>
</organism>
<proteinExistence type="predicted"/>
<keyword evidence="4" id="KW-1185">Reference proteome</keyword>
<evidence type="ECO:0000259" key="2">
    <source>
        <dbReference type="PROSITE" id="PS50108"/>
    </source>
</evidence>
<feature type="domain" description="CRIB" evidence="2">
    <location>
        <begin position="66"/>
        <end position="79"/>
    </location>
</feature>
<accession>A0AAV5R1S0</accession>